<organism evidence="1 2">
    <name type="scientific">Chryseobacterium geocarposphaerae</name>
    <dbReference type="NCBI Taxonomy" id="1416776"/>
    <lineage>
        <taxon>Bacteria</taxon>
        <taxon>Pseudomonadati</taxon>
        <taxon>Bacteroidota</taxon>
        <taxon>Flavobacteriia</taxon>
        <taxon>Flavobacteriales</taxon>
        <taxon>Weeksellaceae</taxon>
        <taxon>Chryseobacterium group</taxon>
        <taxon>Chryseobacterium</taxon>
    </lineage>
</organism>
<keyword evidence="2" id="KW-1185">Reference proteome</keyword>
<name>A0A2M9C1H7_9FLAO</name>
<dbReference type="EMBL" id="PGFD01000002">
    <property type="protein sequence ID" value="PJJ64228.1"/>
    <property type="molecule type" value="Genomic_DNA"/>
</dbReference>
<evidence type="ECO:0000313" key="1">
    <source>
        <dbReference type="EMBL" id="PJJ64228.1"/>
    </source>
</evidence>
<comment type="caution">
    <text evidence="1">The sequence shown here is derived from an EMBL/GenBank/DDBJ whole genome shotgun (WGS) entry which is preliminary data.</text>
</comment>
<dbReference type="Proteomes" id="UP000228740">
    <property type="component" value="Unassembled WGS sequence"/>
</dbReference>
<protein>
    <submittedName>
        <fullName evidence="1">Uncharacterized protein</fullName>
    </submittedName>
</protein>
<dbReference type="AlphaFoldDB" id="A0A2M9C1H7"/>
<reference evidence="1 2" key="1">
    <citation type="submission" date="2017-11" db="EMBL/GenBank/DDBJ databases">
        <title>Genomic Encyclopedia of Archaeal and Bacterial Type Strains, Phase II (KMG-II): From Individual Species to Whole Genera.</title>
        <authorList>
            <person name="Goeker M."/>
        </authorList>
    </citation>
    <scope>NUCLEOTIDE SEQUENCE [LARGE SCALE GENOMIC DNA]</scope>
    <source>
        <strain evidence="1 2">DSM 27617</strain>
    </source>
</reference>
<sequence>MLVLVHLKVLAQLDTLNYIKQFEMNKNLYLNQPFSKLLHEMNQLPPKILYTQRSGCNYATQFYFSGSIKSNYKITIIWDNISFYKNEVINRLNELYELNNDVSKEYQKYYIKSLKAENNGEFFVTHFRSKLIDEDTEPYIYILQNLNKTIFVNKSFSDFYCWLRPLKIIKSKNISTSKGYVSKTVFLIINPYDKRKKVKLLIEWDLSFLKKEIKKLGKSFNNKKRNVYISKIIKNIEVLNPEN</sequence>
<gene>
    <name evidence="1" type="ORF">CLV73_2586</name>
</gene>
<evidence type="ECO:0000313" key="2">
    <source>
        <dbReference type="Proteomes" id="UP000228740"/>
    </source>
</evidence>
<accession>A0A2M9C1H7</accession>
<proteinExistence type="predicted"/>